<evidence type="ECO:0000313" key="2">
    <source>
        <dbReference type="EMBL" id="KOC69148.1"/>
    </source>
</evidence>
<organism evidence="2 3">
    <name type="scientific">Habropoda laboriosa</name>
    <dbReference type="NCBI Taxonomy" id="597456"/>
    <lineage>
        <taxon>Eukaryota</taxon>
        <taxon>Metazoa</taxon>
        <taxon>Ecdysozoa</taxon>
        <taxon>Arthropoda</taxon>
        <taxon>Hexapoda</taxon>
        <taxon>Insecta</taxon>
        <taxon>Pterygota</taxon>
        <taxon>Neoptera</taxon>
        <taxon>Endopterygota</taxon>
        <taxon>Hymenoptera</taxon>
        <taxon>Apocrita</taxon>
        <taxon>Aculeata</taxon>
        <taxon>Apoidea</taxon>
        <taxon>Anthophila</taxon>
        <taxon>Apidae</taxon>
        <taxon>Habropoda</taxon>
    </lineage>
</organism>
<dbReference type="AlphaFoldDB" id="A0A0L7RE76"/>
<proteinExistence type="predicted"/>
<dbReference type="Gene3D" id="1.10.10.1450">
    <property type="match status" value="1"/>
</dbReference>
<evidence type="ECO:0000259" key="1">
    <source>
        <dbReference type="Pfam" id="PF17906"/>
    </source>
</evidence>
<gene>
    <name evidence="2" type="ORF">WH47_07599</name>
</gene>
<name>A0A0L7RE76_9HYME</name>
<sequence>MHIRHCILFVLNKNAAEATKTIRSTFGDNALTRAMRERRYQRFRKADFQVRDLIQKSGPARIVG</sequence>
<dbReference type="Pfam" id="PF17906">
    <property type="entry name" value="HTH_48"/>
    <property type="match status" value="1"/>
</dbReference>
<reference evidence="2 3" key="1">
    <citation type="submission" date="2015-07" db="EMBL/GenBank/DDBJ databases">
        <title>The genome of Habropoda laboriosa.</title>
        <authorList>
            <person name="Pan H."/>
            <person name="Kapheim K."/>
        </authorList>
    </citation>
    <scope>NUCLEOTIDE SEQUENCE [LARGE SCALE GENOMIC DNA]</scope>
    <source>
        <strain evidence="2">0110345459</strain>
    </source>
</reference>
<dbReference type="EMBL" id="KQ414612">
    <property type="protein sequence ID" value="KOC69148.1"/>
    <property type="molecule type" value="Genomic_DNA"/>
</dbReference>
<keyword evidence="3" id="KW-1185">Reference proteome</keyword>
<accession>A0A0L7RE76</accession>
<protein>
    <recommendedName>
        <fullName evidence="1">Mos1 transposase HTH domain-containing protein</fullName>
    </recommendedName>
</protein>
<dbReference type="Proteomes" id="UP000053825">
    <property type="component" value="Unassembled WGS sequence"/>
</dbReference>
<feature type="domain" description="Mos1 transposase HTH" evidence="1">
    <location>
        <begin position="1"/>
        <end position="45"/>
    </location>
</feature>
<evidence type="ECO:0000313" key="3">
    <source>
        <dbReference type="Proteomes" id="UP000053825"/>
    </source>
</evidence>
<dbReference type="InterPro" id="IPR041426">
    <property type="entry name" value="Mos1_HTH"/>
</dbReference>